<dbReference type="InterPro" id="IPR050950">
    <property type="entry name" value="HTH-type_LysR_regulators"/>
</dbReference>
<dbReference type="PRINTS" id="PR00039">
    <property type="entry name" value="HTHLYSR"/>
</dbReference>
<evidence type="ECO:0000259" key="5">
    <source>
        <dbReference type="PROSITE" id="PS50931"/>
    </source>
</evidence>
<organism evidence="6">
    <name type="scientific">Pseudomonas putida (strain W619)</name>
    <dbReference type="NCBI Taxonomy" id="390235"/>
    <lineage>
        <taxon>Bacteria</taxon>
        <taxon>Pseudomonadati</taxon>
        <taxon>Pseudomonadota</taxon>
        <taxon>Gammaproteobacteria</taxon>
        <taxon>Pseudomonadales</taxon>
        <taxon>Pseudomonadaceae</taxon>
        <taxon>Pseudomonas</taxon>
    </lineage>
</organism>
<dbReference type="PROSITE" id="PS50931">
    <property type="entry name" value="HTH_LYSR"/>
    <property type="match status" value="1"/>
</dbReference>
<evidence type="ECO:0000256" key="2">
    <source>
        <dbReference type="ARBA" id="ARBA00023015"/>
    </source>
</evidence>
<dbReference type="EMBL" id="CP000949">
    <property type="protein sequence ID" value="ACA71964.1"/>
    <property type="molecule type" value="Genomic_DNA"/>
</dbReference>
<dbReference type="KEGG" id="ppw:PputW619_1459"/>
<evidence type="ECO:0000256" key="1">
    <source>
        <dbReference type="ARBA" id="ARBA00009437"/>
    </source>
</evidence>
<evidence type="ECO:0000256" key="4">
    <source>
        <dbReference type="ARBA" id="ARBA00023163"/>
    </source>
</evidence>
<proteinExistence type="inferred from homology"/>
<dbReference type="InterPro" id="IPR005119">
    <property type="entry name" value="LysR_subst-bd"/>
</dbReference>
<dbReference type="InterPro" id="IPR036390">
    <property type="entry name" value="WH_DNA-bd_sf"/>
</dbReference>
<dbReference type="HOGENOM" id="CLU_039613_6_5_6"/>
<keyword evidence="2" id="KW-0805">Transcription regulation</keyword>
<evidence type="ECO:0000256" key="3">
    <source>
        <dbReference type="ARBA" id="ARBA00023125"/>
    </source>
</evidence>
<sequence>MFWMRGAYRVDLKQLECFVRVAEFGGFTRAAATLNLSQSVVSRQVRQLELELGQHLLLRNGRGVTLTPAGTRLFEHGQGILRQVQVAREDLQEQRDSLTGKVVIGLPPSIARRHTVGIVTAFQKAFPGCSLGIKEGLSHSMREWLLLGRLDFALLYNPAQNAQLHFEPLQSEPLWLIGAAGACLAPAVPLATLGDYPLIIPSQPHSLRRLIESEAARHHVELNVHMEIDGIPSLIDLVAAGAGFAVLSRMALSGSYVPLGLQSAPIVEPTINTHLFVATTNQRPLTRLASMTLAVVKHQMRDQAMQKPHNC</sequence>
<dbReference type="InterPro" id="IPR000847">
    <property type="entry name" value="LysR_HTH_N"/>
</dbReference>
<dbReference type="eggNOG" id="COG0583">
    <property type="taxonomic scope" value="Bacteria"/>
</dbReference>
<dbReference type="AlphaFoldDB" id="B1J4U2"/>
<protein>
    <submittedName>
        <fullName evidence="6">Transcriptional regulator, LysR family</fullName>
    </submittedName>
</protein>
<keyword evidence="4" id="KW-0804">Transcription</keyword>
<keyword evidence="3" id="KW-0238">DNA-binding</keyword>
<feature type="domain" description="HTH lysR-type" evidence="5">
    <location>
        <begin position="10"/>
        <end position="67"/>
    </location>
</feature>
<dbReference type="SUPFAM" id="SSF46785">
    <property type="entry name" value="Winged helix' DNA-binding domain"/>
    <property type="match status" value="1"/>
</dbReference>
<accession>B1J4U2</accession>
<dbReference type="Pfam" id="PF00126">
    <property type="entry name" value="HTH_1"/>
    <property type="match status" value="1"/>
</dbReference>
<dbReference type="FunFam" id="1.10.10.10:FF:000001">
    <property type="entry name" value="LysR family transcriptional regulator"/>
    <property type="match status" value="1"/>
</dbReference>
<dbReference type="GO" id="GO:0005829">
    <property type="term" value="C:cytosol"/>
    <property type="evidence" value="ECO:0007669"/>
    <property type="project" value="TreeGrafter"/>
</dbReference>
<dbReference type="GO" id="GO:0003700">
    <property type="term" value="F:DNA-binding transcription factor activity"/>
    <property type="evidence" value="ECO:0007669"/>
    <property type="project" value="InterPro"/>
</dbReference>
<evidence type="ECO:0000313" key="6">
    <source>
        <dbReference type="EMBL" id="ACA71964.1"/>
    </source>
</evidence>
<dbReference type="GO" id="GO:0003677">
    <property type="term" value="F:DNA binding"/>
    <property type="evidence" value="ECO:0007669"/>
    <property type="project" value="UniProtKB-KW"/>
</dbReference>
<dbReference type="PANTHER" id="PTHR30419">
    <property type="entry name" value="HTH-TYPE TRANSCRIPTIONAL REGULATOR YBHD"/>
    <property type="match status" value="1"/>
</dbReference>
<dbReference type="Gene3D" id="1.10.10.10">
    <property type="entry name" value="Winged helix-like DNA-binding domain superfamily/Winged helix DNA-binding domain"/>
    <property type="match status" value="1"/>
</dbReference>
<dbReference type="Pfam" id="PF03466">
    <property type="entry name" value="LysR_substrate"/>
    <property type="match status" value="1"/>
</dbReference>
<name>B1J4U2_PSEPW</name>
<dbReference type="STRING" id="390235.PputW619_1459"/>
<comment type="similarity">
    <text evidence="1">Belongs to the LysR transcriptional regulatory family.</text>
</comment>
<gene>
    <name evidence="6" type="ordered locus">PputW619_1459</name>
</gene>
<dbReference type="SUPFAM" id="SSF53850">
    <property type="entry name" value="Periplasmic binding protein-like II"/>
    <property type="match status" value="1"/>
</dbReference>
<dbReference type="InterPro" id="IPR036388">
    <property type="entry name" value="WH-like_DNA-bd_sf"/>
</dbReference>
<dbReference type="Gene3D" id="3.40.190.290">
    <property type="match status" value="1"/>
</dbReference>
<reference evidence="6" key="1">
    <citation type="submission" date="2008-02" db="EMBL/GenBank/DDBJ databases">
        <title>Complete sequence of Psuedomonas putida W619.</title>
        <authorList>
            <consortium name="US DOE Joint Genome Institute"/>
            <person name="Copeland A."/>
            <person name="Lucas S."/>
            <person name="Lapidus A."/>
            <person name="Barry K."/>
            <person name="Detter J.C."/>
            <person name="Glavina del Rio T."/>
            <person name="Dalin E."/>
            <person name="Tice H."/>
            <person name="Pitluck S."/>
            <person name="Chain P."/>
            <person name="Malfatti S."/>
            <person name="Shin M."/>
            <person name="Vergez L."/>
            <person name="Schmutz J."/>
            <person name="Larimer F."/>
            <person name="Land M."/>
            <person name="Hauser L."/>
            <person name="Kyrpides N."/>
            <person name="Kim E."/>
            <person name="Taghavi S."/>
            <person name="Vangronsveld D."/>
            <person name="van der Lelie D."/>
            <person name="Richardson P."/>
        </authorList>
    </citation>
    <scope>NUCLEOTIDE SEQUENCE</scope>
    <source>
        <strain evidence="6">W619</strain>
    </source>
</reference>